<evidence type="ECO:0000256" key="9">
    <source>
        <dbReference type="ARBA" id="ARBA00023136"/>
    </source>
</evidence>
<organism evidence="14 15">
    <name type="scientific">Operophtera brumata</name>
    <name type="common">Winter moth</name>
    <name type="synonym">Phalaena brumata</name>
    <dbReference type="NCBI Taxonomy" id="104452"/>
    <lineage>
        <taxon>Eukaryota</taxon>
        <taxon>Metazoa</taxon>
        <taxon>Ecdysozoa</taxon>
        <taxon>Arthropoda</taxon>
        <taxon>Hexapoda</taxon>
        <taxon>Insecta</taxon>
        <taxon>Pterygota</taxon>
        <taxon>Neoptera</taxon>
        <taxon>Endopterygota</taxon>
        <taxon>Lepidoptera</taxon>
        <taxon>Glossata</taxon>
        <taxon>Ditrysia</taxon>
        <taxon>Geometroidea</taxon>
        <taxon>Geometridae</taxon>
        <taxon>Larentiinae</taxon>
        <taxon>Operophtera</taxon>
    </lineage>
</organism>
<evidence type="ECO:0000256" key="10">
    <source>
        <dbReference type="ARBA" id="ARBA00023201"/>
    </source>
</evidence>
<evidence type="ECO:0000313" key="14">
    <source>
        <dbReference type="EMBL" id="KOB71808.1"/>
    </source>
</evidence>
<dbReference type="AlphaFoldDB" id="A0A0L7L8G0"/>
<sequence>MYTYNIPKVKQQNSTFDNGRALCAASVRFGRDFCLETGIHGFRHIAEPKRHWFERLLWAAVTCLACYGAVDVSLGQLHRYNDNPTVVTLDKDFRSWRFSLPAVTICMKNRVDSAKLPEVIKSYWDAETSDERYENYSRFVHTVANSNLLDLENYLEFQDEDLNVDLYQLVIDVMPKNEEIKTVSSENAHFKWTPVMTESGICYSTNSLAINDVAIIKANLNDTKAFPITCKYAALSCLMLLEVSSESYYYVHSPYDVLDITTPPSMVFVFVGLNRVSELSVIETNCGKGVKELTPRRRGCLYTDEPAAVGKHVYSTNACRLACRSQVAMRACGCKPFYYFYEGGPQCTVTGMACLAAFAPQLASIAGIDCSCSPQCMYSFFREVTWADTVWENGPFANKGSVKYSVQAPRTRYTREIVFHFQDLVVSFGGAVGLFLGASFISFVEILYFLLRCCIWILHAANNQGQINAF</sequence>
<dbReference type="GO" id="GO:0015280">
    <property type="term" value="F:ligand-gated sodium channel activity"/>
    <property type="evidence" value="ECO:0007669"/>
    <property type="project" value="TreeGrafter"/>
</dbReference>
<dbReference type="InterPro" id="IPR001873">
    <property type="entry name" value="ENaC"/>
</dbReference>
<dbReference type="STRING" id="104452.A0A0L7L8G0"/>
<evidence type="ECO:0000256" key="11">
    <source>
        <dbReference type="ARBA" id="ARBA00023303"/>
    </source>
</evidence>
<proteinExistence type="inferred from homology"/>
<keyword evidence="8 12" id="KW-0406">Ion transport</keyword>
<evidence type="ECO:0000256" key="7">
    <source>
        <dbReference type="ARBA" id="ARBA00023053"/>
    </source>
</evidence>
<keyword evidence="15" id="KW-1185">Reference proteome</keyword>
<gene>
    <name evidence="14" type="ORF">OBRU01_06170</name>
</gene>
<comment type="subcellular location">
    <subcellularLocation>
        <location evidence="1">Membrane</location>
        <topology evidence="1">Multi-pass membrane protein</topology>
    </subcellularLocation>
</comment>
<accession>A0A0L7L8G0</accession>
<comment type="similarity">
    <text evidence="2 12">Belongs to the amiloride-sensitive sodium channel (TC 1.A.6) family.</text>
</comment>
<evidence type="ECO:0000256" key="6">
    <source>
        <dbReference type="ARBA" id="ARBA00022989"/>
    </source>
</evidence>
<keyword evidence="10 12" id="KW-0739">Sodium transport</keyword>
<dbReference type="Proteomes" id="UP000037510">
    <property type="component" value="Unassembled WGS sequence"/>
</dbReference>
<evidence type="ECO:0008006" key="16">
    <source>
        <dbReference type="Google" id="ProtNLM"/>
    </source>
</evidence>
<dbReference type="Gene3D" id="1.10.287.770">
    <property type="entry name" value="YojJ-like"/>
    <property type="match status" value="1"/>
</dbReference>
<evidence type="ECO:0000256" key="3">
    <source>
        <dbReference type="ARBA" id="ARBA00022448"/>
    </source>
</evidence>
<dbReference type="EMBL" id="JTDY01002246">
    <property type="protein sequence ID" value="KOB71808.1"/>
    <property type="molecule type" value="Genomic_DNA"/>
</dbReference>
<evidence type="ECO:0000256" key="13">
    <source>
        <dbReference type="SAM" id="Phobius"/>
    </source>
</evidence>
<evidence type="ECO:0000256" key="12">
    <source>
        <dbReference type="RuleBase" id="RU000679"/>
    </source>
</evidence>
<keyword evidence="5 12" id="KW-0812">Transmembrane</keyword>
<evidence type="ECO:0000313" key="15">
    <source>
        <dbReference type="Proteomes" id="UP000037510"/>
    </source>
</evidence>
<reference evidence="14 15" key="1">
    <citation type="journal article" date="2015" name="Genome Biol. Evol.">
        <title>The genome of winter moth (Operophtera brumata) provides a genomic perspective on sexual dimorphism and phenology.</title>
        <authorList>
            <person name="Derks M.F."/>
            <person name="Smit S."/>
            <person name="Salis L."/>
            <person name="Schijlen E."/>
            <person name="Bossers A."/>
            <person name="Mateman C."/>
            <person name="Pijl A.S."/>
            <person name="de Ridder D."/>
            <person name="Groenen M.A."/>
            <person name="Visser M.E."/>
            <person name="Megens H.J."/>
        </authorList>
    </citation>
    <scope>NUCLEOTIDE SEQUENCE [LARGE SCALE GENOMIC DNA]</scope>
    <source>
        <strain evidence="14">WM2013NL</strain>
        <tissue evidence="14">Head and thorax</tissue>
    </source>
</reference>
<evidence type="ECO:0000256" key="1">
    <source>
        <dbReference type="ARBA" id="ARBA00004141"/>
    </source>
</evidence>
<evidence type="ECO:0000256" key="5">
    <source>
        <dbReference type="ARBA" id="ARBA00022692"/>
    </source>
</evidence>
<dbReference type="Pfam" id="PF00858">
    <property type="entry name" value="ASC"/>
    <property type="match status" value="1"/>
</dbReference>
<evidence type="ECO:0000256" key="4">
    <source>
        <dbReference type="ARBA" id="ARBA00022461"/>
    </source>
</evidence>
<comment type="caution">
    <text evidence="14">The sequence shown here is derived from an EMBL/GenBank/DDBJ whole genome shotgun (WGS) entry which is preliminary data.</text>
</comment>
<keyword evidence="3 12" id="KW-0813">Transport</keyword>
<feature type="transmembrane region" description="Helical" evidence="13">
    <location>
        <begin position="424"/>
        <end position="451"/>
    </location>
</feature>
<keyword evidence="6 13" id="KW-1133">Transmembrane helix</keyword>
<keyword evidence="9 13" id="KW-0472">Membrane</keyword>
<evidence type="ECO:0000256" key="2">
    <source>
        <dbReference type="ARBA" id="ARBA00007193"/>
    </source>
</evidence>
<dbReference type="Gene3D" id="1.10.287.820">
    <property type="entry name" value="Acid-sensing ion channel domain"/>
    <property type="match status" value="1"/>
</dbReference>
<protein>
    <recommendedName>
        <fullName evidence="16">Sodium channel protein Nach</fullName>
    </recommendedName>
</protein>
<evidence type="ECO:0000256" key="8">
    <source>
        <dbReference type="ARBA" id="ARBA00023065"/>
    </source>
</evidence>
<dbReference type="PANTHER" id="PTHR11690:SF240">
    <property type="entry name" value="PICKPOCKET 25-RELATED"/>
    <property type="match status" value="1"/>
</dbReference>
<dbReference type="GO" id="GO:0005886">
    <property type="term" value="C:plasma membrane"/>
    <property type="evidence" value="ECO:0007669"/>
    <property type="project" value="TreeGrafter"/>
</dbReference>
<keyword evidence="11 12" id="KW-0407">Ion channel</keyword>
<keyword evidence="7" id="KW-0915">Sodium</keyword>
<keyword evidence="4 12" id="KW-0894">Sodium channel</keyword>
<dbReference type="PANTHER" id="PTHR11690">
    <property type="entry name" value="AMILORIDE-SENSITIVE SODIUM CHANNEL-RELATED"/>
    <property type="match status" value="1"/>
</dbReference>
<name>A0A0L7L8G0_OPEBR</name>